<accession>A0A7C4HB14</accession>
<evidence type="ECO:0000256" key="4">
    <source>
        <dbReference type="ARBA" id="ARBA00022771"/>
    </source>
</evidence>
<feature type="binding site" evidence="10">
    <location>
        <position position="37"/>
    </location>
    <ligand>
        <name>Zn(2+)</name>
        <dbReference type="ChEBI" id="CHEBI:29105"/>
    </ligand>
</feature>
<dbReference type="InterPro" id="IPR055345">
    <property type="entry name" value="Ribosomal_eL24-rel_arc"/>
</dbReference>
<comment type="similarity">
    <text evidence="1 10">Belongs to the eukaryotic ribosomal protein eL24 family.</text>
</comment>
<protein>
    <recommendedName>
        <fullName evidence="10">Large ribosomal subunit protein eL24</fullName>
    </recommendedName>
</protein>
<dbReference type="CDD" id="cd00472">
    <property type="entry name" value="Ribosomal_L24e_L24"/>
    <property type="match status" value="1"/>
</dbReference>
<dbReference type="InterPro" id="IPR011017">
    <property type="entry name" value="TRASH_dom"/>
</dbReference>
<comment type="function">
    <text evidence="10">Binds to the 23S rRNA.</text>
</comment>
<dbReference type="InterPro" id="IPR000988">
    <property type="entry name" value="Ribosomal_eL24-rel_N"/>
</dbReference>
<keyword evidence="5 10" id="KW-0862">Zinc</keyword>
<evidence type="ECO:0000256" key="3">
    <source>
        <dbReference type="ARBA" id="ARBA00022730"/>
    </source>
</evidence>
<organism evidence="12">
    <name type="scientific">Staphylothermus marinus</name>
    <dbReference type="NCBI Taxonomy" id="2280"/>
    <lineage>
        <taxon>Archaea</taxon>
        <taxon>Thermoproteota</taxon>
        <taxon>Thermoprotei</taxon>
        <taxon>Desulfurococcales</taxon>
        <taxon>Desulfurococcaceae</taxon>
        <taxon>Staphylothermus</taxon>
    </lineage>
</organism>
<dbReference type="GO" id="GO:0008270">
    <property type="term" value="F:zinc ion binding"/>
    <property type="evidence" value="ECO:0007669"/>
    <property type="project" value="UniProtKB-UniRule"/>
</dbReference>
<keyword evidence="7 10" id="KW-0689">Ribosomal protein</keyword>
<name>A0A7C4HB14_STAMA</name>
<dbReference type="SMART" id="SM00746">
    <property type="entry name" value="TRASH"/>
    <property type="match status" value="1"/>
</dbReference>
<evidence type="ECO:0000256" key="5">
    <source>
        <dbReference type="ARBA" id="ARBA00022833"/>
    </source>
</evidence>
<dbReference type="GO" id="GO:0005840">
    <property type="term" value="C:ribosome"/>
    <property type="evidence" value="ECO:0007669"/>
    <property type="project" value="UniProtKB-KW"/>
</dbReference>
<feature type="binding site" evidence="10">
    <location>
        <position position="33"/>
    </location>
    <ligand>
        <name>Zn(2+)</name>
        <dbReference type="ChEBI" id="CHEBI:29105"/>
    </ligand>
</feature>
<evidence type="ECO:0000256" key="1">
    <source>
        <dbReference type="ARBA" id="ARBA00005647"/>
    </source>
</evidence>
<dbReference type="PROSITE" id="PS01073">
    <property type="entry name" value="RIBOSOMAL_L24E"/>
    <property type="match status" value="1"/>
</dbReference>
<feature type="binding site" evidence="10">
    <location>
        <position position="10"/>
    </location>
    <ligand>
        <name>Zn(2+)</name>
        <dbReference type="ChEBI" id="CHEBI:29105"/>
    </ligand>
</feature>
<evidence type="ECO:0000256" key="8">
    <source>
        <dbReference type="ARBA" id="ARBA00023274"/>
    </source>
</evidence>
<dbReference type="Gene3D" id="2.30.170.20">
    <property type="entry name" value="Ribosomal protein L24e"/>
    <property type="match status" value="1"/>
</dbReference>
<dbReference type="GO" id="GO:1990904">
    <property type="term" value="C:ribonucleoprotein complex"/>
    <property type="evidence" value="ECO:0007669"/>
    <property type="project" value="UniProtKB-KW"/>
</dbReference>
<dbReference type="GO" id="GO:0019843">
    <property type="term" value="F:rRNA binding"/>
    <property type="evidence" value="ECO:0007669"/>
    <property type="project" value="UniProtKB-UniRule"/>
</dbReference>
<evidence type="ECO:0000256" key="6">
    <source>
        <dbReference type="ARBA" id="ARBA00022884"/>
    </source>
</evidence>
<evidence type="ECO:0000259" key="11">
    <source>
        <dbReference type="SMART" id="SM00746"/>
    </source>
</evidence>
<reference evidence="12" key="1">
    <citation type="journal article" date="2020" name="mSystems">
        <title>Genome- and Community-Level Interaction Insights into Carbon Utilization and Element Cycling Functions of Hydrothermarchaeota in Hydrothermal Sediment.</title>
        <authorList>
            <person name="Zhou Z."/>
            <person name="Liu Y."/>
            <person name="Xu W."/>
            <person name="Pan J."/>
            <person name="Luo Z.H."/>
            <person name="Li M."/>
        </authorList>
    </citation>
    <scope>NUCLEOTIDE SEQUENCE [LARGE SCALE GENOMIC DNA]</scope>
    <source>
        <strain evidence="13">SpSt-622</strain>
        <strain evidence="12">SpSt-642</strain>
    </source>
</reference>
<keyword evidence="3 10" id="KW-0699">rRNA-binding</keyword>
<keyword evidence="2 10" id="KW-0479">Metal-binding</keyword>
<feature type="domain" description="TRASH" evidence="11">
    <location>
        <begin position="7"/>
        <end position="45"/>
    </location>
</feature>
<evidence type="ECO:0000256" key="9">
    <source>
        <dbReference type="ARBA" id="ARBA00062681"/>
    </source>
</evidence>
<dbReference type="NCBIfam" id="NF034186">
    <property type="entry name" value="PRK14891.1-1"/>
    <property type="match status" value="1"/>
</dbReference>
<sequence>MVKLEKCSFCGNTLEPGTGLMYVKLDGSILWFCSRKCFKNYLYLKRDPRKLKWTKYYGV</sequence>
<comment type="subunit">
    <text evidence="9 10">Part of the 50S ribosomal subunit. Forms a cluster with proteins L3 and L14.</text>
</comment>
<dbReference type="FunFam" id="2.30.170.20:FF:000001">
    <property type="entry name" value="probable ribosome biogenesis protein RLP24"/>
    <property type="match status" value="1"/>
</dbReference>
<feature type="zinc finger region" description="C4-type" evidence="10">
    <location>
        <begin position="7"/>
        <end position="37"/>
    </location>
</feature>
<evidence type="ECO:0000313" key="12">
    <source>
        <dbReference type="EMBL" id="HGM58190.1"/>
    </source>
</evidence>
<keyword evidence="8 10" id="KW-0687">Ribonucleoprotein</keyword>
<evidence type="ECO:0000256" key="7">
    <source>
        <dbReference type="ARBA" id="ARBA00022980"/>
    </source>
</evidence>
<dbReference type="AlphaFoldDB" id="A0A7C4HB14"/>
<evidence type="ECO:0000256" key="10">
    <source>
        <dbReference type="HAMAP-Rule" id="MF_00773"/>
    </source>
</evidence>
<comment type="cofactor">
    <cofactor evidence="10">
        <name>Zn(2+)</name>
        <dbReference type="ChEBI" id="CHEBI:29105"/>
    </cofactor>
    <text evidence="10">Binds 1 zinc ion per subunit.</text>
</comment>
<dbReference type="SUPFAM" id="SSF57716">
    <property type="entry name" value="Glucocorticoid receptor-like (DNA-binding domain)"/>
    <property type="match status" value="1"/>
</dbReference>
<dbReference type="EMBL" id="DTAN01000042">
    <property type="protein sequence ID" value="HGU64772.1"/>
    <property type="molecule type" value="Genomic_DNA"/>
</dbReference>
<dbReference type="InterPro" id="IPR023442">
    <property type="entry name" value="Ribosomal_eL24_CS"/>
</dbReference>
<gene>
    <name evidence="10" type="primary">rpl24e</name>
    <name evidence="13" type="ORF">ENT92_00955</name>
    <name evidence="12" type="ORF">ENU14_01175</name>
</gene>
<feature type="binding site" evidence="10">
    <location>
        <position position="7"/>
    </location>
    <ligand>
        <name>Zn(2+)</name>
        <dbReference type="ChEBI" id="CHEBI:29105"/>
    </ligand>
</feature>
<keyword evidence="4 10" id="KW-0863">Zinc-finger</keyword>
<dbReference type="GO" id="GO:0006412">
    <property type="term" value="P:translation"/>
    <property type="evidence" value="ECO:0007669"/>
    <property type="project" value="UniProtKB-UniRule"/>
</dbReference>
<dbReference type="EMBL" id="DTBJ01000013">
    <property type="protein sequence ID" value="HGM58190.1"/>
    <property type="molecule type" value="Genomic_DNA"/>
</dbReference>
<dbReference type="GO" id="GO:0003735">
    <property type="term" value="F:structural constituent of ribosome"/>
    <property type="evidence" value="ECO:0007669"/>
    <property type="project" value="InterPro"/>
</dbReference>
<dbReference type="PANTHER" id="PTHR10792:SF1">
    <property type="entry name" value="RIBOSOMAL PROTEIN L24"/>
    <property type="match status" value="1"/>
</dbReference>
<evidence type="ECO:0000313" key="13">
    <source>
        <dbReference type="EMBL" id="HGU64772.1"/>
    </source>
</evidence>
<proteinExistence type="inferred from homology"/>
<dbReference type="Pfam" id="PF01246">
    <property type="entry name" value="Ribosomal_L24e"/>
    <property type="match status" value="1"/>
</dbReference>
<dbReference type="InterPro" id="IPR056366">
    <property type="entry name" value="Ribosomal_eL24"/>
</dbReference>
<dbReference type="InterPro" id="IPR038630">
    <property type="entry name" value="L24e/L24_sf"/>
</dbReference>
<dbReference type="HAMAP" id="MF_00773">
    <property type="entry name" value="Ribosomal_eL24"/>
    <property type="match status" value="1"/>
</dbReference>
<comment type="caution">
    <text evidence="12">The sequence shown here is derived from an EMBL/GenBank/DDBJ whole genome shotgun (WGS) entry which is preliminary data.</text>
</comment>
<evidence type="ECO:0000256" key="2">
    <source>
        <dbReference type="ARBA" id="ARBA00022723"/>
    </source>
</evidence>
<keyword evidence="6 10" id="KW-0694">RNA-binding</keyword>
<dbReference type="PANTHER" id="PTHR10792">
    <property type="entry name" value="60S RIBOSOMAL PROTEIN L24"/>
    <property type="match status" value="1"/>
</dbReference>